<evidence type="ECO:0000313" key="2">
    <source>
        <dbReference type="Proteomes" id="UP000029553"/>
    </source>
</evidence>
<protein>
    <submittedName>
        <fullName evidence="1">Uncharacterized protein</fullName>
    </submittedName>
</protein>
<dbReference type="Proteomes" id="UP000029553">
    <property type="component" value="Unassembled WGS sequence"/>
</dbReference>
<proteinExistence type="predicted"/>
<evidence type="ECO:0000313" key="1">
    <source>
        <dbReference type="EMBL" id="KGH28264.1"/>
    </source>
</evidence>
<name>A0A096FE64_COMTE</name>
<dbReference type="EMBL" id="AWOR01000051">
    <property type="protein sequence ID" value="KGH28264.1"/>
    <property type="molecule type" value="Genomic_DNA"/>
</dbReference>
<sequence length="35" mass="3983">MQQSYPTTFVAAEKLLMAMAKSAWLIVAEIEQRLL</sequence>
<organism evidence="1 2">
    <name type="scientific">Comamonas testosteroni</name>
    <name type="common">Pseudomonas testosteroni</name>
    <dbReference type="NCBI Taxonomy" id="285"/>
    <lineage>
        <taxon>Bacteria</taxon>
        <taxon>Pseudomonadati</taxon>
        <taxon>Pseudomonadota</taxon>
        <taxon>Betaproteobacteria</taxon>
        <taxon>Burkholderiales</taxon>
        <taxon>Comamonadaceae</taxon>
        <taxon>Comamonas</taxon>
    </lineage>
</organism>
<dbReference type="AlphaFoldDB" id="A0A096FE64"/>
<comment type="caution">
    <text evidence="1">The sequence shown here is derived from an EMBL/GenBank/DDBJ whole genome shotgun (WGS) entry which is preliminary data.</text>
</comment>
<gene>
    <name evidence="1" type="ORF">P353_15965</name>
</gene>
<reference evidence="1 2" key="1">
    <citation type="submission" date="2013-09" db="EMBL/GenBank/DDBJ databases">
        <title>High correlation between genotypes and phenotypes of environmental bacteria Comamonas testosteroni strains.</title>
        <authorList>
            <person name="Liu L."/>
            <person name="Zhu W."/>
            <person name="Xia X."/>
            <person name="Xu B."/>
            <person name="Luo M."/>
            <person name="Wang G."/>
        </authorList>
    </citation>
    <scope>NUCLEOTIDE SEQUENCE [LARGE SCALE GENOMIC DNA]</scope>
    <source>
        <strain evidence="1 2">JL40</strain>
    </source>
</reference>
<accession>A0A096FE64</accession>